<dbReference type="InterPro" id="IPR056798">
    <property type="entry name" value="ADH_Fe_C"/>
</dbReference>
<feature type="domain" description="Alcohol dehydrogenase iron-type/glycerol dehydrogenase GldA" evidence="5">
    <location>
        <begin position="8"/>
        <end position="175"/>
    </location>
</feature>
<dbReference type="InterPro" id="IPR018211">
    <property type="entry name" value="ADH_Fe_CS"/>
</dbReference>
<evidence type="ECO:0000259" key="6">
    <source>
        <dbReference type="Pfam" id="PF25137"/>
    </source>
</evidence>
<dbReference type="PANTHER" id="PTHR11496">
    <property type="entry name" value="ALCOHOL DEHYDROGENASE"/>
    <property type="match status" value="1"/>
</dbReference>
<dbReference type="Proteomes" id="UP001461341">
    <property type="component" value="Chromosome"/>
</dbReference>
<evidence type="ECO:0000313" key="7">
    <source>
        <dbReference type="EMBL" id="WZL75603.1"/>
    </source>
</evidence>
<dbReference type="Pfam" id="PF25137">
    <property type="entry name" value="ADH_Fe_C"/>
    <property type="match status" value="1"/>
</dbReference>
<gene>
    <name evidence="7" type="ORF">QBE54_08385</name>
</gene>
<evidence type="ECO:0000256" key="2">
    <source>
        <dbReference type="ARBA" id="ARBA00007358"/>
    </source>
</evidence>
<dbReference type="Gene3D" id="1.20.1090.10">
    <property type="entry name" value="Dehydroquinate synthase-like - alpha domain"/>
    <property type="match status" value="1"/>
</dbReference>
<comment type="similarity">
    <text evidence="2">Belongs to the iron-containing alcohol dehydrogenase family.</text>
</comment>
<dbReference type="CDD" id="cd08551">
    <property type="entry name" value="Fe-ADH"/>
    <property type="match status" value="1"/>
</dbReference>
<comment type="cofactor">
    <cofactor evidence="1">
        <name>Fe cation</name>
        <dbReference type="ChEBI" id="CHEBI:24875"/>
    </cofactor>
</comment>
<dbReference type="SUPFAM" id="SSF56796">
    <property type="entry name" value="Dehydroquinate synthase-like"/>
    <property type="match status" value="1"/>
</dbReference>
<sequence length="387" mass="41304">MAFVFQCPEKIIFGCGVASEVGEEARRWGERVLLVVGKGSARRTGALDQVVEALVQSGLTVSIFEGVESDPSTDTVHRGADLAREFQAQVVVALGGGSVIDAAKAIALLATNPGRCSDYERKAPVNSVLPLIAIPTTAGTGSEVTRFSVISDLDRKVKMVLGGSYLIPKIALLDPLLTVSMPHEVTAATGMDALTHAIEAYLSTRAQPDTDLLALSAVELIAANLTQAVYNPQDVEARSAMLLGQYRAGLAFSNASVALVHSMSRPLGVYFGVLHGLANALLLPHVMAYNRPACPERFAVLAHALGEETVGLSIREASLKAVQAVRNLVLDIGIPRSLQQVGVKEESFEIMAKDALEAQSTQFNPRRPQMDDVITLYWEAYQGLKGN</sequence>
<accession>A0ABZ2YD21</accession>
<keyword evidence="4" id="KW-0520">NAD</keyword>
<reference evidence="7 8" key="1">
    <citation type="submission" date="2023-03" db="EMBL/GenBank/DDBJ databases">
        <title>Novel Species.</title>
        <authorList>
            <person name="Ma S."/>
        </authorList>
    </citation>
    <scope>NUCLEOTIDE SEQUENCE [LARGE SCALE GENOMIC DNA]</scope>
    <source>
        <strain evidence="7 8">B11</strain>
    </source>
</reference>
<dbReference type="InterPro" id="IPR039697">
    <property type="entry name" value="Alcohol_dehydrogenase_Fe"/>
</dbReference>
<proteinExistence type="inferred from homology"/>
<protein>
    <submittedName>
        <fullName evidence="7">Iron-containing alcohol dehydrogenase</fullName>
        <ecNumber evidence="7">1.1.1.-</ecNumber>
    </submittedName>
</protein>
<organism evidence="7 8">
    <name type="scientific">Thermatribacter velox</name>
    <dbReference type="NCBI Taxonomy" id="3039681"/>
    <lineage>
        <taxon>Bacteria</taxon>
        <taxon>Pseudomonadati</taxon>
        <taxon>Atribacterota</taxon>
        <taxon>Atribacteria</taxon>
        <taxon>Atribacterales</taxon>
        <taxon>Thermatribacteraceae</taxon>
        <taxon>Thermatribacter</taxon>
    </lineage>
</organism>
<dbReference type="InterPro" id="IPR001670">
    <property type="entry name" value="ADH_Fe/GldA"/>
</dbReference>
<dbReference type="EC" id="1.1.1.-" evidence="7"/>
<dbReference type="EMBL" id="CP121689">
    <property type="protein sequence ID" value="WZL75603.1"/>
    <property type="molecule type" value="Genomic_DNA"/>
</dbReference>
<keyword evidence="8" id="KW-1185">Reference proteome</keyword>
<dbReference type="GO" id="GO:0016491">
    <property type="term" value="F:oxidoreductase activity"/>
    <property type="evidence" value="ECO:0007669"/>
    <property type="project" value="UniProtKB-KW"/>
</dbReference>
<evidence type="ECO:0000256" key="3">
    <source>
        <dbReference type="ARBA" id="ARBA00023002"/>
    </source>
</evidence>
<feature type="domain" description="Fe-containing alcohol dehydrogenase-like C-terminal" evidence="6">
    <location>
        <begin position="186"/>
        <end position="381"/>
    </location>
</feature>
<dbReference type="RefSeq" id="WP_369017752.1">
    <property type="nucleotide sequence ID" value="NZ_CP121689.1"/>
</dbReference>
<evidence type="ECO:0000256" key="4">
    <source>
        <dbReference type="ARBA" id="ARBA00023027"/>
    </source>
</evidence>
<name>A0ABZ2YD21_9BACT</name>
<dbReference type="PROSITE" id="PS00913">
    <property type="entry name" value="ADH_IRON_1"/>
    <property type="match status" value="1"/>
</dbReference>
<evidence type="ECO:0000259" key="5">
    <source>
        <dbReference type="Pfam" id="PF00465"/>
    </source>
</evidence>
<dbReference type="Gene3D" id="3.40.50.1970">
    <property type="match status" value="1"/>
</dbReference>
<dbReference type="PANTHER" id="PTHR11496:SF102">
    <property type="entry name" value="ALCOHOL DEHYDROGENASE 4"/>
    <property type="match status" value="1"/>
</dbReference>
<evidence type="ECO:0000313" key="8">
    <source>
        <dbReference type="Proteomes" id="UP001461341"/>
    </source>
</evidence>
<keyword evidence="3 7" id="KW-0560">Oxidoreductase</keyword>
<evidence type="ECO:0000256" key="1">
    <source>
        <dbReference type="ARBA" id="ARBA00001962"/>
    </source>
</evidence>
<dbReference type="Pfam" id="PF00465">
    <property type="entry name" value="Fe-ADH"/>
    <property type="match status" value="1"/>
</dbReference>